<evidence type="ECO:0000313" key="3">
    <source>
        <dbReference type="Proteomes" id="UP000823926"/>
    </source>
</evidence>
<accession>A0A9D1TX64</accession>
<evidence type="ECO:0000256" key="1">
    <source>
        <dbReference type="SAM" id="MobiDB-lite"/>
    </source>
</evidence>
<feature type="region of interest" description="Disordered" evidence="1">
    <location>
        <begin position="178"/>
        <end position="205"/>
    </location>
</feature>
<reference evidence="2" key="2">
    <citation type="submission" date="2021-04" db="EMBL/GenBank/DDBJ databases">
        <authorList>
            <person name="Gilroy R."/>
        </authorList>
    </citation>
    <scope>NUCLEOTIDE SEQUENCE</scope>
    <source>
        <strain evidence="2">ChiBcec15-1070</strain>
    </source>
</reference>
<proteinExistence type="predicted"/>
<dbReference type="Proteomes" id="UP000823926">
    <property type="component" value="Unassembled WGS sequence"/>
</dbReference>
<gene>
    <name evidence="2" type="ORF">H9888_01455</name>
</gene>
<dbReference type="Pfam" id="PF02620">
    <property type="entry name" value="YceD"/>
    <property type="match status" value="1"/>
</dbReference>
<organism evidence="2 3">
    <name type="scientific">Candidatus Rikenella faecigallinarum</name>
    <dbReference type="NCBI Taxonomy" id="2838745"/>
    <lineage>
        <taxon>Bacteria</taxon>
        <taxon>Pseudomonadati</taxon>
        <taxon>Bacteroidota</taxon>
        <taxon>Bacteroidia</taxon>
        <taxon>Bacteroidales</taxon>
        <taxon>Rikenellaceae</taxon>
        <taxon>Rikenella</taxon>
    </lineage>
</organism>
<dbReference type="EMBL" id="DXHL01000006">
    <property type="protein sequence ID" value="HIW10143.1"/>
    <property type="molecule type" value="Genomic_DNA"/>
</dbReference>
<comment type="caution">
    <text evidence="2">The sequence shown here is derived from an EMBL/GenBank/DDBJ whole genome shotgun (WGS) entry which is preliminary data.</text>
</comment>
<protein>
    <submittedName>
        <fullName evidence="2">DUF177 domain-containing protein</fullName>
    </submittedName>
</protein>
<sequence>MSLNSTYHIDFHSLKTGESYLYDFPVDDRFFEHWPEGEVAHGNGEVHIRMVKHASMLELTVTIDATVMLTCDRCLDEFLCPVHFEGHPVVKISDTVPDGEHYSGDAHRETNNSDGEVLWITPAEESLDMGQYIYESIMLSLPFQRVHPNIKDCNPDMLQRFRIVSESEFDELTAHAAAADEDTQTQNPFAALANLKQNPEKDENK</sequence>
<evidence type="ECO:0000313" key="2">
    <source>
        <dbReference type="EMBL" id="HIW10143.1"/>
    </source>
</evidence>
<dbReference type="InterPro" id="IPR003772">
    <property type="entry name" value="YceD"/>
</dbReference>
<reference evidence="2" key="1">
    <citation type="journal article" date="2021" name="PeerJ">
        <title>Extensive microbial diversity within the chicken gut microbiome revealed by metagenomics and culture.</title>
        <authorList>
            <person name="Gilroy R."/>
            <person name="Ravi A."/>
            <person name="Getino M."/>
            <person name="Pursley I."/>
            <person name="Horton D.L."/>
            <person name="Alikhan N.F."/>
            <person name="Baker D."/>
            <person name="Gharbi K."/>
            <person name="Hall N."/>
            <person name="Watson M."/>
            <person name="Adriaenssens E.M."/>
            <person name="Foster-Nyarko E."/>
            <person name="Jarju S."/>
            <person name="Secka A."/>
            <person name="Antonio M."/>
            <person name="Oren A."/>
            <person name="Chaudhuri R.R."/>
            <person name="La Ragione R."/>
            <person name="Hildebrand F."/>
            <person name="Pallen M.J."/>
        </authorList>
    </citation>
    <scope>NUCLEOTIDE SEQUENCE</scope>
    <source>
        <strain evidence="2">ChiBcec15-1070</strain>
    </source>
</reference>
<name>A0A9D1TX64_9BACT</name>
<dbReference type="AlphaFoldDB" id="A0A9D1TX64"/>